<dbReference type="AlphaFoldDB" id="A0A1H5XUT6"/>
<keyword evidence="3" id="KW-0274">FAD</keyword>
<evidence type="ECO:0000256" key="4">
    <source>
        <dbReference type="ARBA" id="ARBA00022857"/>
    </source>
</evidence>
<evidence type="ECO:0000256" key="3">
    <source>
        <dbReference type="ARBA" id="ARBA00022827"/>
    </source>
</evidence>
<gene>
    <name evidence="8" type="ORF">SAMN05421877_105130</name>
</gene>
<organism evidence="8 9">
    <name type="scientific">Sphingobacterium lactis</name>
    <dbReference type="NCBI Taxonomy" id="797291"/>
    <lineage>
        <taxon>Bacteria</taxon>
        <taxon>Pseudomonadati</taxon>
        <taxon>Bacteroidota</taxon>
        <taxon>Sphingobacteriia</taxon>
        <taxon>Sphingobacteriales</taxon>
        <taxon>Sphingobacteriaceae</taxon>
        <taxon>Sphingobacterium</taxon>
    </lineage>
</organism>
<keyword evidence="4" id="KW-0521">NADP</keyword>
<evidence type="ECO:0000256" key="5">
    <source>
        <dbReference type="ARBA" id="ARBA00023027"/>
    </source>
</evidence>
<keyword evidence="1" id="KW-0285">Flavoprotein</keyword>
<keyword evidence="2" id="KW-0732">Signal</keyword>
<reference evidence="9" key="1">
    <citation type="submission" date="2016-10" db="EMBL/GenBank/DDBJ databases">
        <authorList>
            <person name="Varghese N."/>
            <person name="Submissions S."/>
        </authorList>
    </citation>
    <scope>NUCLEOTIDE SEQUENCE [LARGE SCALE GENOMIC DNA]</scope>
    <source>
        <strain evidence="9">DSM 22361</strain>
    </source>
</reference>
<dbReference type="PANTHER" id="PTHR46091:SF3">
    <property type="entry name" value="AMINE OXIDASE DOMAIN-CONTAINING PROTEIN"/>
    <property type="match status" value="1"/>
</dbReference>
<dbReference type="OrthoDB" id="9789960at2"/>
<feature type="domain" description="Amine oxidase" evidence="7">
    <location>
        <begin position="16"/>
        <end position="306"/>
    </location>
</feature>
<feature type="transmembrane region" description="Helical" evidence="6">
    <location>
        <begin position="7"/>
        <end position="26"/>
    </location>
</feature>
<dbReference type="PANTHER" id="PTHR46091">
    <property type="entry name" value="BLR7054 PROTEIN"/>
    <property type="match status" value="1"/>
</dbReference>
<dbReference type="SUPFAM" id="SSF51905">
    <property type="entry name" value="FAD/NAD(P)-binding domain"/>
    <property type="match status" value="1"/>
</dbReference>
<evidence type="ECO:0000313" key="9">
    <source>
        <dbReference type="Proteomes" id="UP000236731"/>
    </source>
</evidence>
<dbReference type="Pfam" id="PF01593">
    <property type="entry name" value="Amino_oxidase"/>
    <property type="match status" value="1"/>
</dbReference>
<dbReference type="InterPro" id="IPR002937">
    <property type="entry name" value="Amino_oxidase"/>
</dbReference>
<keyword evidence="6" id="KW-0812">Transmembrane</keyword>
<evidence type="ECO:0000259" key="7">
    <source>
        <dbReference type="Pfam" id="PF01593"/>
    </source>
</evidence>
<dbReference type="GO" id="GO:0016491">
    <property type="term" value="F:oxidoreductase activity"/>
    <property type="evidence" value="ECO:0007669"/>
    <property type="project" value="InterPro"/>
</dbReference>
<dbReference type="Gene3D" id="3.50.50.60">
    <property type="entry name" value="FAD/NAD(P)-binding domain"/>
    <property type="match status" value="2"/>
</dbReference>
<accession>A0A1H5XUT6</accession>
<dbReference type="EMBL" id="FNUT01000005">
    <property type="protein sequence ID" value="SEG15514.1"/>
    <property type="molecule type" value="Genomic_DNA"/>
</dbReference>
<dbReference type="InterPro" id="IPR052206">
    <property type="entry name" value="Retinol_saturase"/>
</dbReference>
<protein>
    <submittedName>
        <fullName evidence="8">All-trans-retinol 13,14-reductase</fullName>
    </submittedName>
</protein>
<evidence type="ECO:0000256" key="6">
    <source>
        <dbReference type="SAM" id="Phobius"/>
    </source>
</evidence>
<evidence type="ECO:0000256" key="1">
    <source>
        <dbReference type="ARBA" id="ARBA00022630"/>
    </source>
</evidence>
<keyword evidence="5" id="KW-0520">NAD</keyword>
<dbReference type="InterPro" id="IPR036188">
    <property type="entry name" value="FAD/NAD-bd_sf"/>
</dbReference>
<dbReference type="RefSeq" id="WP_103906046.1">
    <property type="nucleotide sequence ID" value="NZ_CP049246.1"/>
</dbReference>
<proteinExistence type="predicted"/>
<dbReference type="Proteomes" id="UP000236731">
    <property type="component" value="Unassembled WGS sequence"/>
</dbReference>
<evidence type="ECO:0000313" key="8">
    <source>
        <dbReference type="EMBL" id="SEG15514.1"/>
    </source>
</evidence>
<keyword evidence="6" id="KW-1133">Transmembrane helix</keyword>
<evidence type="ECO:0000256" key="2">
    <source>
        <dbReference type="ARBA" id="ARBA00022729"/>
    </source>
</evidence>
<keyword evidence="9" id="KW-1185">Reference proteome</keyword>
<sequence length="507" mass="57493">MKETRCFDVVVMGSGLGGLVTGLLLAKAGKKVCILEKNNQYGGNLQTFVRDREIFDSGVHYIGSLGKDENLGKYWQHLGVLDSIHFQRMDMDHFDIIRFQDDPVAYPHAQGTANFIQQLSAIFPNDRAALEQYIAEIAYYCEQFPLYQLKAEVGYNAEIMERSSWDVISSLTANKKLQAVLLGNGFLYGLHRDAPFYMHALIINSYMQSAWRCTKGGSQITKAFTRQLRQHGAKLYSHQHVTQLNFDGNRIASCETATHRYEADQFISNLSLSALFKLFNEEQSNKPYVKRVQGLKEGPSVFSTHLVLNPNAIPYFNHNIYHFESEEDVFSYAGNWTGFRPKSLLITCNPSEDKQSYTTNISMLTYMDPEQVAQWKDTFNTVNHPGNRDEHYQQFKEHIAHEMISIAATYLPNLKNHIKSIHTSSPLSYRDYIGNKDGSMYGIEKLASNPMASMISPKTKVQNLVLTGQDIRLHGLLGVTITGFLAAAEALQDPQFLTNVFKEMNDD</sequence>
<keyword evidence="6" id="KW-0472">Membrane</keyword>
<name>A0A1H5XUT6_9SPHI</name>